<keyword evidence="1" id="KW-0391">Immunity</keyword>
<dbReference type="SUPFAM" id="SSF48726">
    <property type="entry name" value="Immunoglobulin"/>
    <property type="match status" value="1"/>
</dbReference>
<dbReference type="GeneTree" id="ENSGT01020000230358"/>
<evidence type="ECO:0000259" key="5">
    <source>
        <dbReference type="PROSITE" id="PS50835"/>
    </source>
</evidence>
<accession>A0A3P9ANS3</accession>
<dbReference type="InParanoid" id="A0A3P9ANS3"/>
<dbReference type="OMA" id="GQRMESI"/>
<dbReference type="AlphaFoldDB" id="A0A3P9ANS3"/>
<sequence>MTSKLCFLLLSVCLPGLSGQSLESIPSSPVIKKPGETLSISCKGSGYTFGNHAVHWVRQPTAKGLEWIGRVRTDTGEATYANSFSGNLEITKDNAQSMSFLKLSGLRAEDSAVYYCARQAQ</sequence>
<dbReference type="SMART" id="SM00406">
    <property type="entry name" value="IGv"/>
    <property type="match status" value="1"/>
</dbReference>
<evidence type="ECO:0000313" key="7">
    <source>
        <dbReference type="Proteomes" id="UP000265140"/>
    </source>
</evidence>
<feature type="signal peptide" evidence="4">
    <location>
        <begin position="1"/>
        <end position="19"/>
    </location>
</feature>
<reference evidence="7" key="1">
    <citation type="journal article" date="2014" name="PLoS ONE">
        <title>The genome and linkage map of the northern pike (Esox lucius): conserved synteny revealed between the salmonid sister group and the Neoteleostei.</title>
        <authorList>
            <person name="Rondeau E.B."/>
            <person name="Minkley D.R."/>
            <person name="Leong J.S."/>
            <person name="Messmer A.M."/>
            <person name="Jantzen J.R."/>
            <person name="von Schalburg K.R."/>
            <person name="Lemon C."/>
            <person name="Bird N.H."/>
            <person name="Koop B.F."/>
        </authorList>
    </citation>
    <scope>NUCLEOTIDE SEQUENCE</scope>
</reference>
<evidence type="ECO:0000256" key="2">
    <source>
        <dbReference type="ARBA" id="ARBA00023130"/>
    </source>
</evidence>
<evidence type="ECO:0000256" key="4">
    <source>
        <dbReference type="SAM" id="SignalP"/>
    </source>
</evidence>
<dbReference type="Gene3D" id="2.60.40.10">
    <property type="entry name" value="Immunoglobulins"/>
    <property type="match status" value="1"/>
</dbReference>
<dbReference type="GO" id="GO:0019814">
    <property type="term" value="C:immunoglobulin complex"/>
    <property type="evidence" value="ECO:0007669"/>
    <property type="project" value="UniProtKB-KW"/>
</dbReference>
<dbReference type="InterPro" id="IPR013783">
    <property type="entry name" value="Ig-like_fold"/>
</dbReference>
<dbReference type="Pfam" id="PF07686">
    <property type="entry name" value="V-set"/>
    <property type="match status" value="1"/>
</dbReference>
<evidence type="ECO:0000313" key="6">
    <source>
        <dbReference type="Ensembl" id="ENSELUP00000042733.2"/>
    </source>
</evidence>
<organism evidence="6 7">
    <name type="scientific">Esox lucius</name>
    <name type="common">Northern pike</name>
    <dbReference type="NCBI Taxonomy" id="8010"/>
    <lineage>
        <taxon>Eukaryota</taxon>
        <taxon>Metazoa</taxon>
        <taxon>Chordata</taxon>
        <taxon>Craniata</taxon>
        <taxon>Vertebrata</taxon>
        <taxon>Euteleostomi</taxon>
        <taxon>Actinopterygii</taxon>
        <taxon>Neopterygii</taxon>
        <taxon>Teleostei</taxon>
        <taxon>Protacanthopterygii</taxon>
        <taxon>Esociformes</taxon>
        <taxon>Esocidae</taxon>
        <taxon>Esox</taxon>
    </lineage>
</organism>
<dbReference type="InterPro" id="IPR050199">
    <property type="entry name" value="IgHV"/>
</dbReference>
<dbReference type="InterPro" id="IPR007110">
    <property type="entry name" value="Ig-like_dom"/>
</dbReference>
<evidence type="ECO:0000256" key="3">
    <source>
        <dbReference type="ARBA" id="ARBA00043265"/>
    </source>
</evidence>
<keyword evidence="3" id="KW-1280">Immunoglobulin</keyword>
<keyword evidence="7" id="KW-1185">Reference proteome</keyword>
<feature type="domain" description="Ig-like" evidence="5">
    <location>
        <begin position="15"/>
        <end position="121"/>
    </location>
</feature>
<dbReference type="GO" id="GO:0005576">
    <property type="term" value="C:extracellular region"/>
    <property type="evidence" value="ECO:0007669"/>
    <property type="project" value="UniProtKB-ARBA"/>
</dbReference>
<keyword evidence="2" id="KW-1064">Adaptive immunity</keyword>
<reference evidence="6" key="2">
    <citation type="submission" date="2020-02" db="EMBL/GenBank/DDBJ databases">
        <title>Esox lucius (northern pike) genome, fEsoLuc1, primary haplotype.</title>
        <authorList>
            <person name="Myers G."/>
            <person name="Karagic N."/>
            <person name="Meyer A."/>
            <person name="Pippel M."/>
            <person name="Reichard M."/>
            <person name="Winkler S."/>
            <person name="Tracey A."/>
            <person name="Sims Y."/>
            <person name="Howe K."/>
            <person name="Rhie A."/>
            <person name="Formenti G."/>
            <person name="Durbin R."/>
            <person name="Fedrigo O."/>
            <person name="Jarvis E.D."/>
        </authorList>
    </citation>
    <scope>NUCLEOTIDE SEQUENCE [LARGE SCALE GENOMIC DNA]</scope>
</reference>
<proteinExistence type="predicted"/>
<dbReference type="Proteomes" id="UP000265140">
    <property type="component" value="Chromosome 11"/>
</dbReference>
<reference evidence="6" key="3">
    <citation type="submission" date="2025-08" db="UniProtKB">
        <authorList>
            <consortium name="Ensembl"/>
        </authorList>
    </citation>
    <scope>IDENTIFICATION</scope>
</reference>
<dbReference type="STRING" id="8010.ENSELUP00000042733"/>
<dbReference type="InterPro" id="IPR036179">
    <property type="entry name" value="Ig-like_dom_sf"/>
</dbReference>
<dbReference type="PROSITE" id="PS50835">
    <property type="entry name" value="IG_LIKE"/>
    <property type="match status" value="1"/>
</dbReference>
<protein>
    <recommendedName>
        <fullName evidence="5">Ig-like domain-containing protein</fullName>
    </recommendedName>
</protein>
<name>A0A3P9ANS3_ESOLU</name>
<dbReference type="PANTHER" id="PTHR23266">
    <property type="entry name" value="IMMUNOGLOBULIN HEAVY CHAIN"/>
    <property type="match status" value="1"/>
</dbReference>
<dbReference type="GO" id="GO:0002250">
    <property type="term" value="P:adaptive immune response"/>
    <property type="evidence" value="ECO:0007669"/>
    <property type="project" value="UniProtKB-KW"/>
</dbReference>
<dbReference type="InterPro" id="IPR013106">
    <property type="entry name" value="Ig_V-set"/>
</dbReference>
<evidence type="ECO:0000256" key="1">
    <source>
        <dbReference type="ARBA" id="ARBA00022859"/>
    </source>
</evidence>
<dbReference type="Bgee" id="ENSELUG00000001009">
    <property type="expression patterns" value="Expressed in head kidney and 5 other cell types or tissues"/>
</dbReference>
<dbReference type="Ensembl" id="ENSELUT00000037066.3">
    <property type="protein sequence ID" value="ENSELUP00000042733.2"/>
    <property type="gene ID" value="ENSELUG00000001009.3"/>
</dbReference>
<reference evidence="6" key="4">
    <citation type="submission" date="2025-09" db="UniProtKB">
        <authorList>
            <consortium name="Ensembl"/>
        </authorList>
    </citation>
    <scope>IDENTIFICATION</scope>
</reference>
<feature type="chain" id="PRO_5044332969" description="Ig-like domain-containing protein" evidence="4">
    <location>
        <begin position="20"/>
        <end position="121"/>
    </location>
</feature>
<keyword evidence="4" id="KW-0732">Signal</keyword>